<proteinExistence type="predicted"/>
<dbReference type="RefSeq" id="WP_048885083.1">
    <property type="nucleotide sequence ID" value="NZ_CP011310.1"/>
</dbReference>
<gene>
    <name evidence="2" type="ORF">CP97_05295</name>
</gene>
<evidence type="ECO:0000313" key="2">
    <source>
        <dbReference type="EMBL" id="AKQ41566.1"/>
    </source>
</evidence>
<sequence>MRRALLFLALALAMPATAHARDYGQRGTVFPVVERDLLEQIQSRLTAMEASGETARLNEELKRRTLARVERPVSVSGIVRASESRSWIFDPTIALQQDIRGARGELIHAAGTRVNPLDSVSLRADLLFLDGDDAEQLAWALRQQGQPKLILVNGAPLQLMRARQRRFYFDQQGTLTSRFGITAVPARLRQQGRQLEVSEIALPARAEAGK</sequence>
<protein>
    <submittedName>
        <fullName evidence="2">Conjugal transfer protein TraW</fullName>
    </submittedName>
</protein>
<dbReference type="PATRIC" id="fig|1648404.4.peg.1102"/>
<reference evidence="2 3" key="1">
    <citation type="journal article" date="2015" name="Int. J. Syst. Evol. Microbiol.">
        <title>Erythrobacter atlanticus sp. nov., a bacterium from ocean sediment able to degrade polycyclic aromatic hydrocarbons.</title>
        <authorList>
            <person name="Zhuang L."/>
            <person name="Liu Y."/>
            <person name="Wang L."/>
            <person name="Wang W."/>
            <person name="Shao Z."/>
        </authorList>
    </citation>
    <scope>NUCLEOTIDE SEQUENCE [LARGE SCALE GENOMIC DNA]</scope>
    <source>
        <strain evidence="3">s21-N3</strain>
    </source>
</reference>
<dbReference type="KEGG" id="ery:CP97_05295"/>
<keyword evidence="3" id="KW-1185">Reference proteome</keyword>
<feature type="signal peptide" evidence="1">
    <location>
        <begin position="1"/>
        <end position="20"/>
    </location>
</feature>
<evidence type="ECO:0000256" key="1">
    <source>
        <dbReference type="SAM" id="SignalP"/>
    </source>
</evidence>
<feature type="chain" id="PRO_5005210747" evidence="1">
    <location>
        <begin position="21"/>
        <end position="210"/>
    </location>
</feature>
<dbReference type="Proteomes" id="UP000059113">
    <property type="component" value="Chromosome"/>
</dbReference>
<dbReference type="NCBIfam" id="TIGR02743">
    <property type="entry name" value="TraW"/>
    <property type="match status" value="1"/>
</dbReference>
<organism evidence="2 3">
    <name type="scientific">Aurantiacibacter atlanticus</name>
    <dbReference type="NCBI Taxonomy" id="1648404"/>
    <lineage>
        <taxon>Bacteria</taxon>
        <taxon>Pseudomonadati</taxon>
        <taxon>Pseudomonadota</taxon>
        <taxon>Alphaproteobacteria</taxon>
        <taxon>Sphingomonadales</taxon>
        <taxon>Erythrobacteraceae</taxon>
        <taxon>Aurantiacibacter</taxon>
    </lineage>
</organism>
<accession>A0A0H4VFF5</accession>
<evidence type="ECO:0000313" key="3">
    <source>
        <dbReference type="Proteomes" id="UP000059113"/>
    </source>
</evidence>
<keyword evidence="1" id="KW-0732">Signal</keyword>
<name>A0A0H4VFF5_9SPHN</name>
<dbReference type="OrthoDB" id="7171737at2"/>
<dbReference type="AlphaFoldDB" id="A0A0H4VFF5"/>
<dbReference type="STRING" id="1648404.CP97_05295"/>
<reference evidence="3" key="2">
    <citation type="submission" date="2015-04" db="EMBL/GenBank/DDBJ databases">
        <title>The complete genome sequence of Erythrobacter sp. s21-N3.</title>
        <authorList>
            <person name="Zhuang L."/>
            <person name="Liu Y."/>
            <person name="Shao Z."/>
        </authorList>
    </citation>
    <scope>NUCLEOTIDE SEQUENCE [LARGE SCALE GENOMIC DNA]</scope>
    <source>
        <strain evidence="3">s21-N3</strain>
    </source>
</reference>
<dbReference type="InterPro" id="IPR014114">
    <property type="entry name" value="TraW"/>
</dbReference>
<dbReference type="EMBL" id="CP011310">
    <property type="protein sequence ID" value="AKQ41566.1"/>
    <property type="molecule type" value="Genomic_DNA"/>
</dbReference>